<protein>
    <submittedName>
        <fullName evidence="1">Uncharacterized protein</fullName>
    </submittedName>
</protein>
<evidence type="ECO:0000313" key="1">
    <source>
        <dbReference type="EMBL" id="KAJ8622155.1"/>
    </source>
</evidence>
<dbReference type="EMBL" id="CM056818">
    <property type="protein sequence ID" value="KAJ8622155.1"/>
    <property type="molecule type" value="Genomic_DNA"/>
</dbReference>
<keyword evidence="2" id="KW-1185">Reference proteome</keyword>
<sequence>MSKYKRICFFFLHVGCLSGLIAYLLWLILRPRTPTFFIIDLDILALTHQDAIPAVAHQNHSITFSLEIYNPNKRIDIYYNSTDITFHFSNVSVGAVMVGSFHQDFRERTQINGSMNLMNRKLLKAIFGADSNTTIDLEVNVVTVVRYRIFGSKTRRRRIDVWGHVPIGSQGQMNETVKIIMTHHIPVLR</sequence>
<accession>A0ACC2KLY2</accession>
<reference evidence="1 2" key="1">
    <citation type="journal article" date="2022" name="Hortic Res">
        <title>A haplotype resolved chromosomal level avocado genome allows analysis of novel avocado genes.</title>
        <authorList>
            <person name="Nath O."/>
            <person name="Fletcher S.J."/>
            <person name="Hayward A."/>
            <person name="Shaw L.M."/>
            <person name="Masouleh A.K."/>
            <person name="Furtado A."/>
            <person name="Henry R.J."/>
            <person name="Mitter N."/>
        </authorList>
    </citation>
    <scope>NUCLEOTIDE SEQUENCE [LARGE SCALE GENOMIC DNA]</scope>
    <source>
        <strain evidence="2">cv. Hass</strain>
    </source>
</reference>
<gene>
    <name evidence="1" type="ORF">MRB53_030684</name>
</gene>
<organism evidence="1 2">
    <name type="scientific">Persea americana</name>
    <name type="common">Avocado</name>
    <dbReference type="NCBI Taxonomy" id="3435"/>
    <lineage>
        <taxon>Eukaryota</taxon>
        <taxon>Viridiplantae</taxon>
        <taxon>Streptophyta</taxon>
        <taxon>Embryophyta</taxon>
        <taxon>Tracheophyta</taxon>
        <taxon>Spermatophyta</taxon>
        <taxon>Magnoliopsida</taxon>
        <taxon>Magnoliidae</taxon>
        <taxon>Laurales</taxon>
        <taxon>Lauraceae</taxon>
        <taxon>Persea</taxon>
    </lineage>
</organism>
<proteinExistence type="predicted"/>
<name>A0ACC2KLY2_PERAE</name>
<evidence type="ECO:0000313" key="2">
    <source>
        <dbReference type="Proteomes" id="UP001234297"/>
    </source>
</evidence>
<comment type="caution">
    <text evidence="1">The sequence shown here is derived from an EMBL/GenBank/DDBJ whole genome shotgun (WGS) entry which is preliminary data.</text>
</comment>
<dbReference type="Proteomes" id="UP001234297">
    <property type="component" value="Chromosome 10"/>
</dbReference>